<dbReference type="AlphaFoldDB" id="A0A0G4K7F2"/>
<dbReference type="Proteomes" id="UP000043763">
    <property type="component" value="Unassembled WGS sequence"/>
</dbReference>
<evidence type="ECO:0000256" key="1">
    <source>
        <dbReference type="SAM" id="Phobius"/>
    </source>
</evidence>
<organism evidence="3 4">
    <name type="scientific">Brachyspira suanatina</name>
    <dbReference type="NCBI Taxonomy" id="381802"/>
    <lineage>
        <taxon>Bacteria</taxon>
        <taxon>Pseudomonadati</taxon>
        <taxon>Spirochaetota</taxon>
        <taxon>Spirochaetia</taxon>
        <taxon>Brachyspirales</taxon>
        <taxon>Brachyspiraceae</taxon>
        <taxon>Brachyspira</taxon>
    </lineage>
</organism>
<reference evidence="4" key="1">
    <citation type="submission" date="2015-04" db="EMBL/GenBank/DDBJ databases">
        <authorList>
            <person name="Mushtaq Mamoona"/>
        </authorList>
    </citation>
    <scope>NUCLEOTIDE SEQUENCE [LARGE SCALE GENOMIC DNA]</scope>
    <source>
        <strain evidence="4">AN4859/03</strain>
    </source>
</reference>
<keyword evidence="1" id="KW-0812">Transmembrane</keyword>
<dbReference type="EMBL" id="CVLB01000001">
    <property type="protein sequence ID" value="CRF33492.1"/>
    <property type="molecule type" value="Genomic_DNA"/>
</dbReference>
<keyword evidence="4" id="KW-1185">Reference proteome</keyword>
<accession>A0A0G4K7F2</accession>
<feature type="domain" description="GmrSD restriction endonucleases C-terminal" evidence="2">
    <location>
        <begin position="88"/>
        <end position="189"/>
    </location>
</feature>
<name>A0A0G4K7F2_9SPIR</name>
<dbReference type="PANTHER" id="PTHR24094">
    <property type="entry name" value="SECRETED PROTEIN"/>
    <property type="match status" value="1"/>
</dbReference>
<evidence type="ECO:0000313" key="3">
    <source>
        <dbReference type="EMBL" id="CRF33492.1"/>
    </source>
</evidence>
<evidence type="ECO:0000259" key="2">
    <source>
        <dbReference type="Pfam" id="PF07510"/>
    </source>
</evidence>
<keyword evidence="1" id="KW-0472">Membrane</keyword>
<dbReference type="PANTHER" id="PTHR24094:SF15">
    <property type="entry name" value="AMP-DEPENDENT SYNTHETASE_LIGASE DOMAIN-CONTAINING PROTEIN-RELATED"/>
    <property type="match status" value="1"/>
</dbReference>
<protein>
    <recommendedName>
        <fullName evidence="2">GmrSD restriction endonucleases C-terminal domain-containing protein</fullName>
    </recommendedName>
</protein>
<dbReference type="Pfam" id="PF07510">
    <property type="entry name" value="GmrSD_C"/>
    <property type="match status" value="1"/>
</dbReference>
<proteinExistence type="predicted"/>
<dbReference type="InterPro" id="IPR011089">
    <property type="entry name" value="GmrSD_C"/>
</dbReference>
<dbReference type="OrthoDB" id="307604at2"/>
<keyword evidence="1" id="KW-1133">Transmembrane helix</keyword>
<gene>
    <name evidence="3" type="ORF">BRSU_1477</name>
</gene>
<sequence length="205" mass="24076">MARRKKKKSSPLFILFILLIAAGYYYYNNVYNKKEISKTEKPKKETVTIYNRDDWGDWADEDNDGLNTRHEVLARESLIKPVISNNRVISGKWYDKFTGKYFTNAKDLDIDHLVPLKNAHISGASNWSKEKKNEYYNYMKNENHLVAVSKGANRSKGDKSPVEWLPPNEEYQCEYVREWYKIKTDWGLTIEEGFDEVSNRVCKGK</sequence>
<feature type="transmembrane region" description="Helical" evidence="1">
    <location>
        <begin position="12"/>
        <end position="27"/>
    </location>
</feature>
<evidence type="ECO:0000313" key="4">
    <source>
        <dbReference type="Proteomes" id="UP000043763"/>
    </source>
</evidence>
<dbReference type="RefSeq" id="WP_048594684.1">
    <property type="nucleotide sequence ID" value="NZ_CVLB01000001.1"/>
</dbReference>